<evidence type="ECO:0000256" key="5">
    <source>
        <dbReference type="ARBA" id="ARBA00023237"/>
    </source>
</evidence>
<dbReference type="Proteomes" id="UP000295620">
    <property type="component" value="Unassembled WGS sequence"/>
</dbReference>
<dbReference type="Gene3D" id="2.20.20.130">
    <property type="match status" value="1"/>
</dbReference>
<feature type="domain" description="RagB/SusD" evidence="6">
    <location>
        <begin position="348"/>
        <end position="451"/>
    </location>
</feature>
<feature type="domain" description="SusD-like N-terminal" evidence="7">
    <location>
        <begin position="24"/>
        <end position="212"/>
    </location>
</feature>
<proteinExistence type="inferred from homology"/>
<dbReference type="SUPFAM" id="SSF48452">
    <property type="entry name" value="TPR-like"/>
    <property type="match status" value="1"/>
</dbReference>
<protein>
    <submittedName>
        <fullName evidence="8">SusD-like starch-binding protein associating with outer membrane</fullName>
    </submittedName>
</protein>
<dbReference type="InterPro" id="IPR011990">
    <property type="entry name" value="TPR-like_helical_dom_sf"/>
</dbReference>
<evidence type="ECO:0000313" key="9">
    <source>
        <dbReference type="Proteomes" id="UP000295620"/>
    </source>
</evidence>
<keyword evidence="9" id="KW-1185">Reference proteome</keyword>
<comment type="caution">
    <text evidence="8">The sequence shown here is derived from an EMBL/GenBank/DDBJ whole genome shotgun (WGS) entry which is preliminary data.</text>
</comment>
<gene>
    <name evidence="8" type="ORF">ATK78_0269</name>
</gene>
<dbReference type="InterPro" id="IPR012944">
    <property type="entry name" value="SusD_RagB_dom"/>
</dbReference>
<dbReference type="GO" id="GO:0009279">
    <property type="term" value="C:cell outer membrane"/>
    <property type="evidence" value="ECO:0007669"/>
    <property type="project" value="UniProtKB-SubCell"/>
</dbReference>
<comment type="similarity">
    <text evidence="2">Belongs to the SusD family.</text>
</comment>
<evidence type="ECO:0000256" key="3">
    <source>
        <dbReference type="ARBA" id="ARBA00022729"/>
    </source>
</evidence>
<dbReference type="Pfam" id="PF14322">
    <property type="entry name" value="SusD-like_3"/>
    <property type="match status" value="1"/>
</dbReference>
<evidence type="ECO:0000313" key="8">
    <source>
        <dbReference type="EMBL" id="TDQ11154.1"/>
    </source>
</evidence>
<evidence type="ECO:0000259" key="6">
    <source>
        <dbReference type="Pfam" id="PF07980"/>
    </source>
</evidence>
<dbReference type="PROSITE" id="PS51257">
    <property type="entry name" value="PROKAR_LIPOPROTEIN"/>
    <property type="match status" value="1"/>
</dbReference>
<evidence type="ECO:0000256" key="2">
    <source>
        <dbReference type="ARBA" id="ARBA00006275"/>
    </source>
</evidence>
<dbReference type="Gene3D" id="1.25.40.390">
    <property type="match status" value="1"/>
</dbReference>
<keyword evidence="5" id="KW-0998">Cell outer membrane</keyword>
<dbReference type="Pfam" id="PF07980">
    <property type="entry name" value="SusD_RagB"/>
    <property type="match status" value="1"/>
</dbReference>
<dbReference type="Gene3D" id="1.25.40.900">
    <property type="match status" value="1"/>
</dbReference>
<accession>A0A4R6SXA9</accession>
<name>A0A4R6SXA9_9SPHI</name>
<dbReference type="RefSeq" id="WP_133574251.1">
    <property type="nucleotide sequence ID" value="NZ_SNYC01000003.1"/>
</dbReference>
<sequence length="490" mass="54925">MKHIKQLFPAYIFGLLLLFSSCNKWLDVTPKTQVKEEAQFSGKQGFIDALFGIYQNSARQTGYGRNLTYGLLDILAQRYENKSIASTLYAKLSTYQYTDSEVQAVVDAVFTNSYGSIAQTNYVLKNVDNGILDETSRRIVKGESLGMRAFLHFDLIRLFSDIYASGANASTPSIAYLREFTVTSNARVSLGAALDLCEADLKAAEELLSVNQNIDLIPDNQGSTNADLFLQYRQNHLNYWAVKATLARLYQFKGDKVNALKYATEVINSQKFKFVNQSTLIVDPVQVTSDLTFSTEHIFSIYVSDIKLAADDVFKNTVAAGESTDLWSTRTSLNAVYQPTLANHASDIRSTTASKSLWNVVSENIIYTKKYWNENAANVKQRLIPVIKLAEMYYIAAESSATLEDGTRYLNVVRTNRLIPEIPVPASSAALDTEILLEYRKEFYAEGQLWFYYKLKNLATIPNGTATVTMSKAKYIFPLPNTELEFGSSN</sequence>
<dbReference type="AlphaFoldDB" id="A0A4R6SXA9"/>
<reference evidence="8 9" key="1">
    <citation type="submission" date="2019-03" db="EMBL/GenBank/DDBJ databases">
        <title>Genomic Encyclopedia of Archaeal and Bacterial Type Strains, Phase II (KMG-II): from individual species to whole genera.</title>
        <authorList>
            <person name="Goeker M."/>
        </authorList>
    </citation>
    <scope>NUCLEOTIDE SEQUENCE [LARGE SCALE GENOMIC DNA]</scope>
    <source>
        <strain evidence="8 9">DSM 19035</strain>
    </source>
</reference>
<evidence type="ECO:0000259" key="7">
    <source>
        <dbReference type="Pfam" id="PF14322"/>
    </source>
</evidence>
<dbReference type="InterPro" id="IPR033985">
    <property type="entry name" value="SusD-like_N"/>
</dbReference>
<dbReference type="EMBL" id="SNYC01000003">
    <property type="protein sequence ID" value="TDQ11154.1"/>
    <property type="molecule type" value="Genomic_DNA"/>
</dbReference>
<dbReference type="OrthoDB" id="1097962at2"/>
<keyword evidence="3" id="KW-0732">Signal</keyword>
<comment type="subcellular location">
    <subcellularLocation>
        <location evidence="1">Cell outer membrane</location>
    </subcellularLocation>
</comment>
<evidence type="ECO:0000256" key="4">
    <source>
        <dbReference type="ARBA" id="ARBA00023136"/>
    </source>
</evidence>
<keyword evidence="4" id="KW-0472">Membrane</keyword>
<organism evidence="8 9">
    <name type="scientific">Pedobacter metabolipauper</name>
    <dbReference type="NCBI Taxonomy" id="425513"/>
    <lineage>
        <taxon>Bacteria</taxon>
        <taxon>Pseudomonadati</taxon>
        <taxon>Bacteroidota</taxon>
        <taxon>Sphingobacteriia</taxon>
        <taxon>Sphingobacteriales</taxon>
        <taxon>Sphingobacteriaceae</taxon>
        <taxon>Pedobacter</taxon>
    </lineage>
</organism>
<evidence type="ECO:0000256" key="1">
    <source>
        <dbReference type="ARBA" id="ARBA00004442"/>
    </source>
</evidence>